<accession>A0A1C3E8P5</accession>
<dbReference type="EMBL" id="LYDR01000127">
    <property type="protein sequence ID" value="ODA29648.1"/>
    <property type="molecule type" value="Genomic_DNA"/>
</dbReference>
<name>A0A1C3E8P5_9PLAN</name>
<gene>
    <name evidence="1" type="ORF">A6X21_08245</name>
</gene>
<reference evidence="1 2" key="1">
    <citation type="submission" date="2016-05" db="EMBL/GenBank/DDBJ databases">
        <title>Genomic and physiological characterization of Planctopirus sp. isolated from fresh water lake.</title>
        <authorList>
            <person name="Subhash Y."/>
            <person name="Ramana C."/>
        </authorList>
    </citation>
    <scope>NUCLEOTIDE SEQUENCE [LARGE SCALE GENOMIC DNA]</scope>
    <source>
        <strain evidence="1 2">JC280</strain>
    </source>
</reference>
<evidence type="ECO:0000313" key="1">
    <source>
        <dbReference type="EMBL" id="ODA29648.1"/>
    </source>
</evidence>
<protein>
    <submittedName>
        <fullName evidence="1">Uncharacterized protein</fullName>
    </submittedName>
</protein>
<dbReference type="AlphaFoldDB" id="A0A1C3E8P5"/>
<evidence type="ECO:0000313" key="2">
    <source>
        <dbReference type="Proteomes" id="UP000094828"/>
    </source>
</evidence>
<organism evidence="1 2">
    <name type="scientific">Planctopirus hydrillae</name>
    <dbReference type="NCBI Taxonomy" id="1841610"/>
    <lineage>
        <taxon>Bacteria</taxon>
        <taxon>Pseudomonadati</taxon>
        <taxon>Planctomycetota</taxon>
        <taxon>Planctomycetia</taxon>
        <taxon>Planctomycetales</taxon>
        <taxon>Planctomycetaceae</taxon>
        <taxon>Planctopirus</taxon>
    </lineage>
</organism>
<sequence>MARQEADHDDLFSEAIALTSRAIWKRIRPDHPANGQHSDDLEDPAPARLQSVDEILIGTRANDWLSIYWDQSWMVQFNEMNQLRRAYVEPCLYRSQGGTLSRLTRHRNPHETSLLRHDLNEPELHSFLASISRRLTETFALLDRPDSAEFKTFQLASFVHPQASIQPADSRPPETIPSTFIARTLVARLGRICVQKLVIAEPPRGRH</sequence>
<proteinExistence type="predicted"/>
<comment type="caution">
    <text evidence="1">The sequence shown here is derived from an EMBL/GenBank/DDBJ whole genome shotgun (WGS) entry which is preliminary data.</text>
</comment>
<keyword evidence="2" id="KW-1185">Reference proteome</keyword>
<dbReference type="STRING" id="1841610.A6X21_08245"/>
<dbReference type="Proteomes" id="UP000094828">
    <property type="component" value="Unassembled WGS sequence"/>
</dbReference>